<name>A0ABY4FA23_9BACT</name>
<gene>
    <name evidence="1" type="ORF">MUN80_00650</name>
</gene>
<proteinExistence type="predicted"/>
<organism evidence="1 2">
    <name type="scientific">Hymenobacter cellulosivorans</name>
    <dbReference type="NCBI Taxonomy" id="2932249"/>
    <lineage>
        <taxon>Bacteria</taxon>
        <taxon>Pseudomonadati</taxon>
        <taxon>Bacteroidota</taxon>
        <taxon>Cytophagia</taxon>
        <taxon>Cytophagales</taxon>
        <taxon>Hymenobacteraceae</taxon>
        <taxon>Hymenobacter</taxon>
    </lineage>
</organism>
<evidence type="ECO:0000313" key="2">
    <source>
        <dbReference type="Proteomes" id="UP000831785"/>
    </source>
</evidence>
<keyword evidence="2" id="KW-1185">Reference proteome</keyword>
<dbReference type="RefSeq" id="WP_244718324.1">
    <property type="nucleotide sequence ID" value="NZ_CP095049.1"/>
</dbReference>
<evidence type="ECO:0000313" key="1">
    <source>
        <dbReference type="EMBL" id="UOQ53285.1"/>
    </source>
</evidence>
<reference evidence="1 2" key="1">
    <citation type="submission" date="2022-04" db="EMBL/GenBank/DDBJ databases">
        <title>Hymenobacter sp. isolated from the air.</title>
        <authorList>
            <person name="Won M."/>
            <person name="Lee C.-M."/>
            <person name="Woen H.-Y."/>
            <person name="Kwon S.-W."/>
        </authorList>
    </citation>
    <scope>NUCLEOTIDE SEQUENCE [LARGE SCALE GENOMIC DNA]</scope>
    <source>
        <strain evidence="2">5116 S-27</strain>
    </source>
</reference>
<dbReference type="EMBL" id="CP095049">
    <property type="protein sequence ID" value="UOQ53285.1"/>
    <property type="molecule type" value="Genomic_DNA"/>
</dbReference>
<protein>
    <submittedName>
        <fullName evidence="1">Uncharacterized protein</fullName>
    </submittedName>
</protein>
<sequence length="231" mass="25264">MYAERYDNHFLKLQASREVLTDFAKFTMEALQKPGLDQLLTSLQPSLQAAFTAYSKGVSGRTSGSGQSQTGTQAEETAAAAFSKHVRITDVKLLQPYLVEHSGEETTFYPDKLGGLTQAAKSKRLTRYAAYVEALTEHEDEAIRAAGATARQLLNAYKAATTAGNKSDKALKDTIVDLGPGYQALAEALWEVHCAALFVHRKAPQQARAYFAYDKLPPRRVAKKPSIKPAP</sequence>
<dbReference type="Proteomes" id="UP000831785">
    <property type="component" value="Chromosome"/>
</dbReference>
<accession>A0ABY4FA23</accession>